<organism evidence="1 2">
    <name type="scientific">Pluteus cervinus</name>
    <dbReference type="NCBI Taxonomy" id="181527"/>
    <lineage>
        <taxon>Eukaryota</taxon>
        <taxon>Fungi</taxon>
        <taxon>Dikarya</taxon>
        <taxon>Basidiomycota</taxon>
        <taxon>Agaricomycotina</taxon>
        <taxon>Agaricomycetes</taxon>
        <taxon>Agaricomycetidae</taxon>
        <taxon>Agaricales</taxon>
        <taxon>Pluteineae</taxon>
        <taxon>Pluteaceae</taxon>
        <taxon>Pluteus</taxon>
    </lineage>
</organism>
<evidence type="ECO:0000313" key="1">
    <source>
        <dbReference type="EMBL" id="TFK72364.1"/>
    </source>
</evidence>
<proteinExistence type="predicted"/>
<protein>
    <submittedName>
        <fullName evidence="1">Uncharacterized protein</fullName>
    </submittedName>
</protein>
<dbReference type="Proteomes" id="UP000308600">
    <property type="component" value="Unassembled WGS sequence"/>
</dbReference>
<accession>A0ACD3B3Z0</accession>
<sequence length="597" mass="66800">MDTLSVKAFARTWLSATTPKGKLLLQVFVFVVLQRSPGLCASTMTHSRFLPKKASHAFTYPTIALFVSLDALERHALDLGRGCIFGYGGLLGRLTSIRPNPYLTSHRNGQTIREKLDALLTERGHSDKLETGGRVFEDAWMLTMPSFCGFEGINPLTVYFCYKSSQLWLVVLEIHNTFGESHVHVLEVSKDEDAKPARGYDHQWTFLREFHVSPFNDRSGFYKVSVKAPSHPPSRPADVTPNEHIPHSPKPAIRVNLHTIAELRTLGRPGPGALKLTALLRPVQSSPLTTASLLSALSKAPFTLFLSMARILYHAWILHYIKRLDVFLRPEPHPRPIFWENSSVEDGLSKQRIGGGVKWLPSGPLETFARARLLSFLQKRVDDTRIIVELVSADPAVPNFKLAPASHTSNSTIPSRTGNGARQKHLIISYLSPRFFTIILLCPSPSHALLLGSKTEKIFNVSSIELFLTLFDFPPSHPSILTTITLSASQRLRVANIPKSIPYSIPINHPLDLDISGSRSISSYLVVWTLLFFERLEAWVFWLSRARLVAGDEPWKQWERAERMLKTHNGGGCPAEEPADLQRKVVFGSVLHDDLEG</sequence>
<name>A0ACD3B3Z0_9AGAR</name>
<dbReference type="EMBL" id="ML208286">
    <property type="protein sequence ID" value="TFK72364.1"/>
    <property type="molecule type" value="Genomic_DNA"/>
</dbReference>
<keyword evidence="2" id="KW-1185">Reference proteome</keyword>
<evidence type="ECO:0000313" key="2">
    <source>
        <dbReference type="Proteomes" id="UP000308600"/>
    </source>
</evidence>
<reference evidence="1 2" key="1">
    <citation type="journal article" date="2019" name="Nat. Ecol. Evol.">
        <title>Megaphylogeny resolves global patterns of mushroom evolution.</title>
        <authorList>
            <person name="Varga T."/>
            <person name="Krizsan K."/>
            <person name="Foldi C."/>
            <person name="Dima B."/>
            <person name="Sanchez-Garcia M."/>
            <person name="Sanchez-Ramirez S."/>
            <person name="Szollosi G.J."/>
            <person name="Szarkandi J.G."/>
            <person name="Papp V."/>
            <person name="Albert L."/>
            <person name="Andreopoulos W."/>
            <person name="Angelini C."/>
            <person name="Antonin V."/>
            <person name="Barry K.W."/>
            <person name="Bougher N.L."/>
            <person name="Buchanan P."/>
            <person name="Buyck B."/>
            <person name="Bense V."/>
            <person name="Catcheside P."/>
            <person name="Chovatia M."/>
            <person name="Cooper J."/>
            <person name="Damon W."/>
            <person name="Desjardin D."/>
            <person name="Finy P."/>
            <person name="Geml J."/>
            <person name="Haridas S."/>
            <person name="Hughes K."/>
            <person name="Justo A."/>
            <person name="Karasinski D."/>
            <person name="Kautmanova I."/>
            <person name="Kiss B."/>
            <person name="Kocsube S."/>
            <person name="Kotiranta H."/>
            <person name="LaButti K.M."/>
            <person name="Lechner B.E."/>
            <person name="Liimatainen K."/>
            <person name="Lipzen A."/>
            <person name="Lukacs Z."/>
            <person name="Mihaltcheva S."/>
            <person name="Morgado L.N."/>
            <person name="Niskanen T."/>
            <person name="Noordeloos M.E."/>
            <person name="Ohm R.A."/>
            <person name="Ortiz-Santana B."/>
            <person name="Ovrebo C."/>
            <person name="Racz N."/>
            <person name="Riley R."/>
            <person name="Savchenko A."/>
            <person name="Shiryaev A."/>
            <person name="Soop K."/>
            <person name="Spirin V."/>
            <person name="Szebenyi C."/>
            <person name="Tomsovsky M."/>
            <person name="Tulloss R.E."/>
            <person name="Uehling J."/>
            <person name="Grigoriev I.V."/>
            <person name="Vagvolgyi C."/>
            <person name="Papp T."/>
            <person name="Martin F.M."/>
            <person name="Miettinen O."/>
            <person name="Hibbett D.S."/>
            <person name="Nagy L.G."/>
        </authorList>
    </citation>
    <scope>NUCLEOTIDE SEQUENCE [LARGE SCALE GENOMIC DNA]</scope>
    <source>
        <strain evidence="1 2">NL-1719</strain>
    </source>
</reference>
<gene>
    <name evidence="1" type="ORF">BDN72DRAFT_887266</name>
</gene>